<dbReference type="EMBL" id="JAUSTY010000012">
    <property type="protein sequence ID" value="MDQ0167061.1"/>
    <property type="molecule type" value="Genomic_DNA"/>
</dbReference>
<gene>
    <name evidence="2" type="ORF">J2S11_002978</name>
</gene>
<dbReference type="Proteomes" id="UP001235840">
    <property type="component" value="Unassembled WGS sequence"/>
</dbReference>
<comment type="caution">
    <text evidence="2">The sequence shown here is derived from an EMBL/GenBank/DDBJ whole genome shotgun (WGS) entry which is preliminary data.</text>
</comment>
<evidence type="ECO:0000256" key="1">
    <source>
        <dbReference type="SAM" id="Phobius"/>
    </source>
</evidence>
<reference evidence="2 3" key="1">
    <citation type="submission" date="2023-07" db="EMBL/GenBank/DDBJ databases">
        <title>Genomic Encyclopedia of Type Strains, Phase IV (KMG-IV): sequencing the most valuable type-strain genomes for metagenomic binning, comparative biology and taxonomic classification.</title>
        <authorList>
            <person name="Goeker M."/>
        </authorList>
    </citation>
    <scope>NUCLEOTIDE SEQUENCE [LARGE SCALE GENOMIC DNA]</scope>
    <source>
        <strain evidence="2 3">DSM 12751</strain>
    </source>
</reference>
<keyword evidence="1" id="KW-0812">Transmembrane</keyword>
<proteinExistence type="predicted"/>
<dbReference type="RefSeq" id="WP_307395762.1">
    <property type="nucleotide sequence ID" value="NZ_BAAADK010000030.1"/>
</dbReference>
<evidence type="ECO:0000313" key="2">
    <source>
        <dbReference type="EMBL" id="MDQ0167061.1"/>
    </source>
</evidence>
<protein>
    <submittedName>
        <fullName evidence="2">Membrane protein</fullName>
    </submittedName>
</protein>
<keyword evidence="1" id="KW-1133">Transmembrane helix</keyword>
<keyword evidence="3" id="KW-1185">Reference proteome</keyword>
<name>A0ABT9W1C1_9BACI</name>
<evidence type="ECO:0000313" key="3">
    <source>
        <dbReference type="Proteomes" id="UP001235840"/>
    </source>
</evidence>
<keyword evidence="1" id="KW-0472">Membrane</keyword>
<accession>A0ABT9W1C1</accession>
<organism evidence="2 3">
    <name type="scientific">Caldalkalibacillus horti</name>
    <dbReference type="NCBI Taxonomy" id="77523"/>
    <lineage>
        <taxon>Bacteria</taxon>
        <taxon>Bacillati</taxon>
        <taxon>Bacillota</taxon>
        <taxon>Bacilli</taxon>
        <taxon>Bacillales</taxon>
        <taxon>Bacillaceae</taxon>
        <taxon>Caldalkalibacillus</taxon>
    </lineage>
</organism>
<feature type="transmembrane region" description="Helical" evidence="1">
    <location>
        <begin position="12"/>
        <end position="33"/>
    </location>
</feature>
<sequence>MSIMFSSPGFFSMLVMGIIFIISIVGAAVWAIYHVASGKFRVEYEVATAEPKSNKKKH</sequence>